<organism evidence="1 2">
    <name type="scientific">Tetranychus urticae</name>
    <name type="common">Two-spotted spider mite</name>
    <dbReference type="NCBI Taxonomy" id="32264"/>
    <lineage>
        <taxon>Eukaryota</taxon>
        <taxon>Metazoa</taxon>
        <taxon>Ecdysozoa</taxon>
        <taxon>Arthropoda</taxon>
        <taxon>Chelicerata</taxon>
        <taxon>Arachnida</taxon>
        <taxon>Acari</taxon>
        <taxon>Acariformes</taxon>
        <taxon>Trombidiformes</taxon>
        <taxon>Prostigmata</taxon>
        <taxon>Eleutherengona</taxon>
        <taxon>Raphignathae</taxon>
        <taxon>Tetranychoidea</taxon>
        <taxon>Tetranychidae</taxon>
        <taxon>Tetranychus</taxon>
    </lineage>
</organism>
<dbReference type="AlphaFoldDB" id="T1K9I3"/>
<keyword evidence="2" id="KW-1185">Reference proteome</keyword>
<proteinExistence type="predicted"/>
<dbReference type="EMBL" id="CAEY01001891">
    <property type="status" value="NOT_ANNOTATED_CDS"/>
    <property type="molecule type" value="Genomic_DNA"/>
</dbReference>
<dbReference type="Proteomes" id="UP000015104">
    <property type="component" value="Unassembled WGS sequence"/>
</dbReference>
<sequence>MMEAQEDAVNKAIQLGIMAIIMIIAS</sequence>
<dbReference type="HOGENOM" id="CLU_3417500_0_0_1"/>
<reference evidence="2" key="1">
    <citation type="submission" date="2011-08" db="EMBL/GenBank/DDBJ databases">
        <authorList>
            <person name="Rombauts S."/>
        </authorList>
    </citation>
    <scope>NUCLEOTIDE SEQUENCE</scope>
    <source>
        <strain evidence="2">London</strain>
    </source>
</reference>
<evidence type="ECO:0000313" key="2">
    <source>
        <dbReference type="Proteomes" id="UP000015104"/>
    </source>
</evidence>
<reference evidence="1" key="2">
    <citation type="submission" date="2015-06" db="UniProtKB">
        <authorList>
            <consortium name="EnsemblMetazoa"/>
        </authorList>
    </citation>
    <scope>IDENTIFICATION</scope>
</reference>
<accession>T1K9I3</accession>
<name>T1K9I3_TETUR</name>
<dbReference type="EnsemblMetazoa" id="tetur07g05050.1">
    <property type="protein sequence ID" value="tetur07g05050.1"/>
    <property type="gene ID" value="tetur07g05050"/>
</dbReference>
<protein>
    <submittedName>
        <fullName evidence="1">Uncharacterized protein</fullName>
    </submittedName>
</protein>
<evidence type="ECO:0000313" key="1">
    <source>
        <dbReference type="EnsemblMetazoa" id="tetur07g05050.1"/>
    </source>
</evidence>